<evidence type="ECO:0000256" key="1">
    <source>
        <dbReference type="ARBA" id="ARBA00004123"/>
    </source>
</evidence>
<dbReference type="InterPro" id="IPR015495">
    <property type="entry name" value="Myb_TF_plants"/>
</dbReference>
<comment type="subcellular location">
    <subcellularLocation>
        <location evidence="1">Nucleus</location>
    </subcellularLocation>
</comment>
<feature type="domain" description="Myb-like" evidence="4">
    <location>
        <begin position="9"/>
        <end position="50"/>
    </location>
</feature>
<evidence type="ECO:0000313" key="6">
    <source>
        <dbReference type="EMBL" id="RAL54973.1"/>
    </source>
</evidence>
<dbReference type="PANTHER" id="PTHR47999">
    <property type="entry name" value="TRANSCRIPTION FACTOR MYB8-RELATED-RELATED"/>
    <property type="match status" value="1"/>
</dbReference>
<dbReference type="PROSITE" id="PS51294">
    <property type="entry name" value="HTH_MYB"/>
    <property type="match status" value="1"/>
</dbReference>
<dbReference type="AlphaFoldDB" id="A0A328EEH3"/>
<dbReference type="PROSITE" id="PS50090">
    <property type="entry name" value="MYB_LIKE"/>
    <property type="match status" value="1"/>
</dbReference>
<dbReference type="EMBL" id="NQVE01000005">
    <property type="protein sequence ID" value="RAL54973.1"/>
    <property type="molecule type" value="Genomic_DNA"/>
</dbReference>
<evidence type="ECO:0000256" key="2">
    <source>
        <dbReference type="ARBA" id="ARBA00023125"/>
    </source>
</evidence>
<dbReference type="PANTHER" id="PTHR47999:SF23">
    <property type="entry name" value="TRANSCRIPTION REPRESSOR MYB4"/>
    <property type="match status" value="1"/>
</dbReference>
<evidence type="ECO:0000313" key="7">
    <source>
        <dbReference type="Proteomes" id="UP000249390"/>
    </source>
</evidence>
<dbReference type="InterPro" id="IPR001005">
    <property type="entry name" value="SANT/Myb"/>
</dbReference>
<dbReference type="Gene3D" id="1.10.10.60">
    <property type="entry name" value="Homeodomain-like"/>
    <property type="match status" value="1"/>
</dbReference>
<keyword evidence="3" id="KW-0539">Nucleus</keyword>
<evidence type="ECO:0000259" key="5">
    <source>
        <dbReference type="PROSITE" id="PS51294"/>
    </source>
</evidence>
<dbReference type="GO" id="GO:0000976">
    <property type="term" value="F:transcription cis-regulatory region binding"/>
    <property type="evidence" value="ECO:0007669"/>
    <property type="project" value="UniProtKB-ARBA"/>
</dbReference>
<dbReference type="InterPro" id="IPR009057">
    <property type="entry name" value="Homeodomain-like_sf"/>
</dbReference>
<dbReference type="GO" id="GO:0005634">
    <property type="term" value="C:nucleus"/>
    <property type="evidence" value="ECO:0007669"/>
    <property type="project" value="UniProtKB-SubCell"/>
</dbReference>
<feature type="domain" description="HTH myb-type" evidence="5">
    <location>
        <begin position="9"/>
        <end position="39"/>
    </location>
</feature>
<dbReference type="CDD" id="cd00167">
    <property type="entry name" value="SANT"/>
    <property type="match status" value="1"/>
</dbReference>
<dbReference type="GO" id="GO:0010597">
    <property type="term" value="P:green leaf volatile biosynthetic process"/>
    <property type="evidence" value="ECO:0007669"/>
    <property type="project" value="UniProtKB-ARBA"/>
</dbReference>
<organism evidence="6 7">
    <name type="scientific">Cuscuta australis</name>
    <dbReference type="NCBI Taxonomy" id="267555"/>
    <lineage>
        <taxon>Eukaryota</taxon>
        <taxon>Viridiplantae</taxon>
        <taxon>Streptophyta</taxon>
        <taxon>Embryophyta</taxon>
        <taxon>Tracheophyta</taxon>
        <taxon>Spermatophyta</taxon>
        <taxon>Magnoliopsida</taxon>
        <taxon>eudicotyledons</taxon>
        <taxon>Gunneridae</taxon>
        <taxon>Pentapetalae</taxon>
        <taxon>asterids</taxon>
        <taxon>lamiids</taxon>
        <taxon>Solanales</taxon>
        <taxon>Convolvulaceae</taxon>
        <taxon>Cuscuteae</taxon>
        <taxon>Cuscuta</taxon>
        <taxon>Cuscuta subgen. Grammica</taxon>
        <taxon>Cuscuta sect. Cleistogrammica</taxon>
    </lineage>
</organism>
<dbReference type="Proteomes" id="UP000249390">
    <property type="component" value="Unassembled WGS sequence"/>
</dbReference>
<sequence length="176" mass="19672">MGRSPCCEKAHTNKGAWTKEEDHRLISYIRSHGEGCWRSLPKAAATQPWRGPTNPPPAQHLRRLRNRHRRCSKGYLPGLQKRNPDGGVFERRHEMQQRDDDRGASALETATVVQSRFVHGPIAAACSRTRCTLHFQLRGVGAVVRFYDGADDGVAAGMLVLAIGMSPKWHHVSQMS</sequence>
<proteinExistence type="predicted"/>
<dbReference type="InterPro" id="IPR017930">
    <property type="entry name" value="Myb_dom"/>
</dbReference>
<protein>
    <submittedName>
        <fullName evidence="6">Uncharacterized protein</fullName>
    </submittedName>
</protein>
<accession>A0A328EEH3</accession>
<keyword evidence="2" id="KW-0238">DNA-binding</keyword>
<comment type="caution">
    <text evidence="6">The sequence shown here is derived from an EMBL/GenBank/DDBJ whole genome shotgun (WGS) entry which is preliminary data.</text>
</comment>
<dbReference type="SUPFAM" id="SSF46689">
    <property type="entry name" value="Homeodomain-like"/>
    <property type="match status" value="1"/>
</dbReference>
<evidence type="ECO:0000256" key="3">
    <source>
        <dbReference type="ARBA" id="ARBA00023242"/>
    </source>
</evidence>
<dbReference type="Pfam" id="PF00249">
    <property type="entry name" value="Myb_DNA-binding"/>
    <property type="match status" value="1"/>
</dbReference>
<keyword evidence="7" id="KW-1185">Reference proteome</keyword>
<reference evidence="6 7" key="1">
    <citation type="submission" date="2018-06" db="EMBL/GenBank/DDBJ databases">
        <title>The Genome of Cuscuta australis (Dodder) Provides Insight into the Evolution of Plant Parasitism.</title>
        <authorList>
            <person name="Liu H."/>
        </authorList>
    </citation>
    <scope>NUCLEOTIDE SEQUENCE [LARGE SCALE GENOMIC DNA]</scope>
    <source>
        <strain evidence="7">cv. Yunnan</strain>
        <tissue evidence="6">Vines</tissue>
    </source>
</reference>
<evidence type="ECO:0000259" key="4">
    <source>
        <dbReference type="PROSITE" id="PS50090"/>
    </source>
</evidence>
<gene>
    <name evidence="6" type="ORF">DM860_013669</name>
</gene>
<name>A0A328EEH3_9ASTE</name>